<dbReference type="SUPFAM" id="SSF55144">
    <property type="entry name" value="LigT-like"/>
    <property type="match status" value="1"/>
</dbReference>
<dbReference type="PANTHER" id="PTHR35561:SF1">
    <property type="entry name" value="RNA 2',3'-CYCLIC PHOSPHODIESTERASE"/>
    <property type="match status" value="1"/>
</dbReference>
<evidence type="ECO:0000256" key="1">
    <source>
        <dbReference type="ARBA" id="ARBA00022801"/>
    </source>
</evidence>
<feature type="short sequence motif" description="HXTX 1" evidence="2">
    <location>
        <begin position="37"/>
        <end position="40"/>
    </location>
</feature>
<evidence type="ECO:0000256" key="2">
    <source>
        <dbReference type="HAMAP-Rule" id="MF_01940"/>
    </source>
</evidence>
<comment type="catalytic activity">
    <reaction evidence="2">
        <text>a 3'-end 2',3'-cyclophospho-ribonucleotide-RNA + H2O = a 3'-end 2'-phospho-ribonucleotide-RNA + H(+)</text>
        <dbReference type="Rhea" id="RHEA:11828"/>
        <dbReference type="Rhea" id="RHEA-COMP:10464"/>
        <dbReference type="Rhea" id="RHEA-COMP:17353"/>
        <dbReference type="ChEBI" id="CHEBI:15377"/>
        <dbReference type="ChEBI" id="CHEBI:15378"/>
        <dbReference type="ChEBI" id="CHEBI:83064"/>
        <dbReference type="ChEBI" id="CHEBI:173113"/>
        <dbReference type="EC" id="3.1.4.58"/>
    </reaction>
</comment>
<dbReference type="OrthoDB" id="9793819at2"/>
<comment type="function">
    <text evidence="2">Hydrolyzes RNA 2',3'-cyclic phosphodiester to an RNA 2'-phosphomonoester.</text>
</comment>
<organism evidence="4 5">
    <name type="scientific">Niveispirillum lacus</name>
    <dbReference type="NCBI Taxonomy" id="1981099"/>
    <lineage>
        <taxon>Bacteria</taxon>
        <taxon>Pseudomonadati</taxon>
        <taxon>Pseudomonadota</taxon>
        <taxon>Alphaproteobacteria</taxon>
        <taxon>Rhodospirillales</taxon>
        <taxon>Azospirillaceae</taxon>
        <taxon>Niveispirillum</taxon>
    </lineage>
</organism>
<dbReference type="AlphaFoldDB" id="A0A255Z040"/>
<dbReference type="EMBL" id="NOXU01000027">
    <property type="protein sequence ID" value="OYQ34789.1"/>
    <property type="molecule type" value="Genomic_DNA"/>
</dbReference>
<name>A0A255Z040_9PROT</name>
<dbReference type="NCBIfam" id="TIGR02258">
    <property type="entry name" value="2_5_ligase"/>
    <property type="match status" value="1"/>
</dbReference>
<dbReference type="RefSeq" id="WP_094456022.1">
    <property type="nucleotide sequence ID" value="NZ_NOXU01000027.1"/>
</dbReference>
<dbReference type="GO" id="GO:0008664">
    <property type="term" value="F:RNA 2',3'-cyclic 3'-phosphodiesterase activity"/>
    <property type="evidence" value="ECO:0007669"/>
    <property type="project" value="UniProtKB-EC"/>
</dbReference>
<dbReference type="EC" id="3.1.4.58" evidence="2"/>
<keyword evidence="5" id="KW-1185">Reference proteome</keyword>
<feature type="domain" description="Phosphoesterase HXTX" evidence="3">
    <location>
        <begin position="8"/>
        <end position="86"/>
    </location>
</feature>
<evidence type="ECO:0000313" key="5">
    <source>
        <dbReference type="Proteomes" id="UP000216998"/>
    </source>
</evidence>
<dbReference type="InterPro" id="IPR009097">
    <property type="entry name" value="Cyclic_Pdiesterase"/>
</dbReference>
<evidence type="ECO:0000259" key="3">
    <source>
        <dbReference type="Pfam" id="PF02834"/>
    </source>
</evidence>
<proteinExistence type="inferred from homology"/>
<dbReference type="Gene3D" id="3.90.1140.10">
    <property type="entry name" value="Cyclic phosphodiesterase"/>
    <property type="match status" value="1"/>
</dbReference>
<feature type="active site" description="Proton donor" evidence="2">
    <location>
        <position position="37"/>
    </location>
</feature>
<dbReference type="Proteomes" id="UP000216998">
    <property type="component" value="Unassembled WGS sequence"/>
</dbReference>
<gene>
    <name evidence="4" type="ORF">CHU95_09340</name>
</gene>
<feature type="short sequence motif" description="HXTX 2" evidence="2">
    <location>
        <begin position="121"/>
        <end position="124"/>
    </location>
</feature>
<dbReference type="InterPro" id="IPR014051">
    <property type="entry name" value="Phosphoesterase_HXTX"/>
</dbReference>
<feature type="domain" description="Phosphoesterase HXTX" evidence="3">
    <location>
        <begin position="93"/>
        <end position="169"/>
    </location>
</feature>
<dbReference type="Pfam" id="PF02834">
    <property type="entry name" value="LigT_PEase"/>
    <property type="match status" value="2"/>
</dbReference>
<sequence>MLRLFVGIPMPETVVERLSSLAHGLPGARWVPPENYHLTLRFLGEIDEGTAHDVDEALDLVTGPAFPLTLSGLGSFGSGHKQHALWAGMVDSNPLLHLQAKVESALVRSGQPPEQRKYSPHVTLAYLTDTPPAKLATYLGANGLFQAGPFVVDRYCLYESVLGRSGATYHILQEYPLGGWGV</sequence>
<reference evidence="4 5" key="1">
    <citation type="submission" date="2017-07" db="EMBL/GenBank/DDBJ databases">
        <title>Niveispirillum cyanobacteriorum sp. nov., isolated from cyanobacterial aggregates in a eutrophic lake.</title>
        <authorList>
            <person name="Cai H."/>
        </authorList>
    </citation>
    <scope>NUCLEOTIDE SEQUENCE [LARGE SCALE GENOMIC DNA]</scope>
    <source>
        <strain evidence="5">TH1-14</strain>
    </source>
</reference>
<comment type="caution">
    <text evidence="4">The sequence shown here is derived from an EMBL/GenBank/DDBJ whole genome shotgun (WGS) entry which is preliminary data.</text>
</comment>
<evidence type="ECO:0000313" key="4">
    <source>
        <dbReference type="EMBL" id="OYQ34789.1"/>
    </source>
</evidence>
<dbReference type="InterPro" id="IPR004175">
    <property type="entry name" value="RNA_CPDase"/>
</dbReference>
<dbReference type="PANTHER" id="PTHR35561">
    <property type="entry name" value="RNA 2',3'-CYCLIC PHOSPHODIESTERASE"/>
    <property type="match status" value="1"/>
</dbReference>
<accession>A0A255Z040</accession>
<protein>
    <recommendedName>
        <fullName evidence="2">RNA 2',3'-cyclic phosphodiesterase</fullName>
        <shortName evidence="2">RNA 2',3'-CPDase</shortName>
        <ecNumber evidence="2">3.1.4.58</ecNumber>
    </recommendedName>
</protein>
<keyword evidence="1 2" id="KW-0378">Hydrolase</keyword>
<dbReference type="GO" id="GO:0004113">
    <property type="term" value="F:2',3'-cyclic-nucleotide 3'-phosphodiesterase activity"/>
    <property type="evidence" value="ECO:0007669"/>
    <property type="project" value="InterPro"/>
</dbReference>
<dbReference type="HAMAP" id="MF_01940">
    <property type="entry name" value="RNA_CPDase"/>
    <property type="match status" value="1"/>
</dbReference>
<feature type="active site" description="Proton acceptor" evidence="2">
    <location>
        <position position="121"/>
    </location>
</feature>
<comment type="similarity">
    <text evidence="2">Belongs to the 2H phosphoesterase superfamily. ThpR family.</text>
</comment>